<dbReference type="AlphaFoldDB" id="A0A6J4G923"/>
<keyword evidence="2" id="KW-1185">Reference proteome</keyword>
<evidence type="ECO:0000313" key="1">
    <source>
        <dbReference type="EMBL" id="CAA9194185.1"/>
    </source>
</evidence>
<organism evidence="1 2">
    <name type="scientific">Flavobacterium bizetiae</name>
    <dbReference type="NCBI Taxonomy" id="2704140"/>
    <lineage>
        <taxon>Bacteria</taxon>
        <taxon>Pseudomonadati</taxon>
        <taxon>Bacteroidota</taxon>
        <taxon>Flavobacteriia</taxon>
        <taxon>Flavobacteriales</taxon>
        <taxon>Flavobacteriaceae</taxon>
        <taxon>Flavobacterium</taxon>
    </lineage>
</organism>
<reference evidence="1 2" key="1">
    <citation type="submission" date="2020-02" db="EMBL/GenBank/DDBJ databases">
        <authorList>
            <person name="Criscuolo A."/>
        </authorList>
    </citation>
    <scope>NUCLEOTIDE SEQUENCE [LARGE SCALE GENOMIC DNA]</scope>
    <source>
        <strain evidence="1">CIP105534</strain>
    </source>
</reference>
<protein>
    <submittedName>
        <fullName evidence="1">Uncharacterized protein</fullName>
    </submittedName>
</protein>
<proteinExistence type="predicted"/>
<name>A0A6J4G923_9FLAO</name>
<accession>A0A6J4G923</accession>
<sequence length="77" mass="7938">MIFPPPNTILHVPPAGVADKVLLSVEQIATVEVVLFAVPANGFTVKVTSELVEAQLPLAATVYLIVTLVSAVTASGV</sequence>
<gene>
    <name evidence="1" type="ORF">FLA105534_00010</name>
</gene>
<evidence type="ECO:0000313" key="2">
    <source>
        <dbReference type="Proteomes" id="UP000479938"/>
    </source>
</evidence>
<dbReference type="Proteomes" id="UP000479938">
    <property type="component" value="Unassembled WGS sequence"/>
</dbReference>
<dbReference type="EMBL" id="CADCSU010000009">
    <property type="protein sequence ID" value="CAA9194185.1"/>
    <property type="molecule type" value="Genomic_DNA"/>
</dbReference>